<keyword evidence="1" id="KW-1133">Transmembrane helix</keyword>
<dbReference type="Proteomes" id="UP000799538">
    <property type="component" value="Unassembled WGS sequence"/>
</dbReference>
<dbReference type="AlphaFoldDB" id="A0A6A6G6G8"/>
<feature type="transmembrane region" description="Helical" evidence="1">
    <location>
        <begin position="48"/>
        <end position="71"/>
    </location>
</feature>
<keyword evidence="3" id="KW-1185">Reference proteome</keyword>
<organism evidence="2 3">
    <name type="scientific">Elsinoe ampelina</name>
    <dbReference type="NCBI Taxonomy" id="302913"/>
    <lineage>
        <taxon>Eukaryota</taxon>
        <taxon>Fungi</taxon>
        <taxon>Dikarya</taxon>
        <taxon>Ascomycota</taxon>
        <taxon>Pezizomycotina</taxon>
        <taxon>Dothideomycetes</taxon>
        <taxon>Dothideomycetidae</taxon>
        <taxon>Myriangiales</taxon>
        <taxon>Elsinoaceae</taxon>
        <taxon>Elsinoe</taxon>
    </lineage>
</organism>
<dbReference type="EMBL" id="ML992511">
    <property type="protein sequence ID" value="KAF2221189.1"/>
    <property type="molecule type" value="Genomic_DNA"/>
</dbReference>
<gene>
    <name evidence="2" type="ORF">BDZ85DRAFT_266432</name>
</gene>
<feature type="transmembrane region" description="Helical" evidence="1">
    <location>
        <begin position="12"/>
        <end position="36"/>
    </location>
</feature>
<sequence>MSDTLSCSDHALEWWIVAFLDAVTEIGIVICAIVIIRAMSVPRTTKVVASLLVAPRLVLVGSTLATALSLSKLIPYESMGTPLFLQIFVMQIGLGLSFATASLPSFRVVLKAFALPHHSSSPS</sequence>
<accession>A0A6A6G6G8</accession>
<feature type="transmembrane region" description="Helical" evidence="1">
    <location>
        <begin position="83"/>
        <end position="103"/>
    </location>
</feature>
<proteinExistence type="predicted"/>
<name>A0A6A6G6G8_9PEZI</name>
<keyword evidence="1" id="KW-0812">Transmembrane</keyword>
<evidence type="ECO:0000313" key="3">
    <source>
        <dbReference type="Proteomes" id="UP000799538"/>
    </source>
</evidence>
<protein>
    <submittedName>
        <fullName evidence="2">Uncharacterized protein</fullName>
    </submittedName>
</protein>
<evidence type="ECO:0000313" key="2">
    <source>
        <dbReference type="EMBL" id="KAF2221189.1"/>
    </source>
</evidence>
<evidence type="ECO:0000256" key="1">
    <source>
        <dbReference type="SAM" id="Phobius"/>
    </source>
</evidence>
<keyword evidence="1" id="KW-0472">Membrane</keyword>
<reference evidence="3" key="1">
    <citation type="journal article" date="2020" name="Stud. Mycol.">
        <title>101 Dothideomycetes genomes: A test case for predicting lifestyles and emergence of pathogens.</title>
        <authorList>
            <person name="Haridas S."/>
            <person name="Albert R."/>
            <person name="Binder M."/>
            <person name="Bloem J."/>
            <person name="LaButti K."/>
            <person name="Salamov A."/>
            <person name="Andreopoulos B."/>
            <person name="Baker S."/>
            <person name="Barry K."/>
            <person name="Bills G."/>
            <person name="Bluhm B."/>
            <person name="Cannon C."/>
            <person name="Castanera R."/>
            <person name="Culley D."/>
            <person name="Daum C."/>
            <person name="Ezra D."/>
            <person name="Gonzalez J."/>
            <person name="Henrissat B."/>
            <person name="Kuo A."/>
            <person name="Liang C."/>
            <person name="Lipzen A."/>
            <person name="Lutzoni F."/>
            <person name="Magnuson J."/>
            <person name="Mondo S."/>
            <person name="Nolan M."/>
            <person name="Ohm R."/>
            <person name="Pangilinan J."/>
            <person name="Park H.-J."/>
            <person name="Ramirez L."/>
            <person name="Alfaro M."/>
            <person name="Sun H."/>
            <person name="Tritt A."/>
            <person name="Yoshinaga Y."/>
            <person name="Zwiers L.-H."/>
            <person name="Turgeon B."/>
            <person name="Goodwin S."/>
            <person name="Spatafora J."/>
            <person name="Crous P."/>
            <person name="Grigoriev I."/>
        </authorList>
    </citation>
    <scope>NUCLEOTIDE SEQUENCE [LARGE SCALE GENOMIC DNA]</scope>
    <source>
        <strain evidence="3">CECT 20119</strain>
    </source>
</reference>